<reference evidence="2" key="1">
    <citation type="submission" date="2020-10" db="EMBL/GenBank/DDBJ databases">
        <authorList>
            <person name="Gilroy R."/>
        </authorList>
    </citation>
    <scope>NUCLEOTIDE SEQUENCE</scope>
    <source>
        <strain evidence="2">ChiGjej1B1-19959</strain>
    </source>
</reference>
<dbReference type="Proteomes" id="UP000824071">
    <property type="component" value="Unassembled WGS sequence"/>
</dbReference>
<reference evidence="2" key="2">
    <citation type="journal article" date="2021" name="PeerJ">
        <title>Extensive microbial diversity within the chicken gut microbiome revealed by metagenomics and culture.</title>
        <authorList>
            <person name="Gilroy R."/>
            <person name="Ravi A."/>
            <person name="Getino M."/>
            <person name="Pursley I."/>
            <person name="Horton D.L."/>
            <person name="Alikhan N.F."/>
            <person name="Baker D."/>
            <person name="Gharbi K."/>
            <person name="Hall N."/>
            <person name="Watson M."/>
            <person name="Adriaenssens E.M."/>
            <person name="Foster-Nyarko E."/>
            <person name="Jarju S."/>
            <person name="Secka A."/>
            <person name="Antonio M."/>
            <person name="Oren A."/>
            <person name="Chaudhuri R.R."/>
            <person name="La Ragione R."/>
            <person name="Hildebrand F."/>
            <person name="Pallen M.J."/>
        </authorList>
    </citation>
    <scope>NUCLEOTIDE SEQUENCE</scope>
    <source>
        <strain evidence="2">ChiGjej1B1-19959</strain>
    </source>
</reference>
<feature type="domain" description="DUF4830" evidence="1">
    <location>
        <begin position="57"/>
        <end position="141"/>
    </location>
</feature>
<organism evidence="2 3">
    <name type="scientific">Candidatus Fimenecus excrementigallinarum</name>
    <dbReference type="NCBI Taxonomy" id="2840816"/>
    <lineage>
        <taxon>Bacteria</taxon>
        <taxon>Bacillati</taxon>
        <taxon>Bacillota</taxon>
        <taxon>Clostridia</taxon>
        <taxon>Candidatus Fimenecus</taxon>
    </lineage>
</organism>
<comment type="caution">
    <text evidence="2">The sequence shown here is derived from an EMBL/GenBank/DDBJ whole genome shotgun (WGS) entry which is preliminary data.</text>
</comment>
<accession>A0A9D1IDG3</accession>
<gene>
    <name evidence="2" type="ORF">IAC53_00150</name>
</gene>
<dbReference type="AlphaFoldDB" id="A0A9D1IDG3"/>
<dbReference type="EMBL" id="DVMW01000001">
    <property type="protein sequence ID" value="HIU35013.1"/>
    <property type="molecule type" value="Genomic_DNA"/>
</dbReference>
<evidence type="ECO:0000313" key="2">
    <source>
        <dbReference type="EMBL" id="HIU35013.1"/>
    </source>
</evidence>
<dbReference type="InterPro" id="IPR032257">
    <property type="entry name" value="DUF4830"/>
</dbReference>
<name>A0A9D1IDG3_9FIRM</name>
<evidence type="ECO:0000259" key="1">
    <source>
        <dbReference type="Pfam" id="PF16112"/>
    </source>
</evidence>
<evidence type="ECO:0000313" key="3">
    <source>
        <dbReference type="Proteomes" id="UP000824071"/>
    </source>
</evidence>
<proteinExistence type="predicted"/>
<protein>
    <submittedName>
        <fullName evidence="2">DUF4830 domain-containing protein</fullName>
    </submittedName>
</protein>
<sequence>MFVLSVHKRQIRLGLLLLALALIAVACAVVSRNGTAVARSGDVNLRADTADERIAYLSQFGWQVDADPVEVSEVVIPTAFDDTYTQYNAIQQAQGFDLLPYAGQRVKRWVYRVRNYPGYEEMDCIQATLLVFDGQVIGGDVCSTQLDGFMHGFVKEAAETQPAETQPAA</sequence>
<dbReference type="Pfam" id="PF16112">
    <property type="entry name" value="DUF4830"/>
    <property type="match status" value="1"/>
</dbReference>